<proteinExistence type="predicted"/>
<keyword evidence="3" id="KW-1185">Reference proteome</keyword>
<dbReference type="Proteomes" id="UP000245252">
    <property type="component" value="Unassembled WGS sequence"/>
</dbReference>
<gene>
    <name evidence="2" type="ORF">DEM27_30940</name>
</gene>
<name>A0A2U2DGP8_9HYPH</name>
<feature type="chain" id="PRO_5015675731" evidence="1">
    <location>
        <begin position="32"/>
        <end position="182"/>
    </location>
</feature>
<comment type="caution">
    <text evidence="2">The sequence shown here is derived from an EMBL/GenBank/DDBJ whole genome shotgun (WGS) entry which is preliminary data.</text>
</comment>
<dbReference type="AlphaFoldDB" id="A0A2U2DGP8"/>
<feature type="signal peptide" evidence="1">
    <location>
        <begin position="1"/>
        <end position="31"/>
    </location>
</feature>
<evidence type="ECO:0000313" key="2">
    <source>
        <dbReference type="EMBL" id="PWE52472.1"/>
    </source>
</evidence>
<reference evidence="2 3" key="1">
    <citation type="submission" date="2018-05" db="EMBL/GenBank/DDBJ databases">
        <title>The draft genome of strain NS-104.</title>
        <authorList>
            <person name="Hang P."/>
            <person name="Jiang J."/>
        </authorList>
    </citation>
    <scope>NUCLEOTIDE SEQUENCE [LARGE SCALE GENOMIC DNA]</scope>
    <source>
        <strain evidence="2 3">NS-104</strain>
    </source>
</reference>
<sequence length="182" mass="20285">MGTMTKKPEAFAPIGALAAALLAFLPVSATAQEEEYKPQIPEASIYQAMLDANKQTGWIAFRQFMDQELIYFTTLQTMHCRLSEIRYSINSETLDKRFPVAKCDPQLPFNLPDDPTNETLYLKLKPGEAKTIAIQVVWDDGNGSEIVVYKPCQNAEATCAQIKTILKPTKMKTEPAPATPTR</sequence>
<evidence type="ECO:0000256" key="1">
    <source>
        <dbReference type="SAM" id="SignalP"/>
    </source>
</evidence>
<dbReference type="EMBL" id="QFBC01000025">
    <property type="protein sequence ID" value="PWE52472.1"/>
    <property type="molecule type" value="Genomic_DNA"/>
</dbReference>
<evidence type="ECO:0000313" key="3">
    <source>
        <dbReference type="Proteomes" id="UP000245252"/>
    </source>
</evidence>
<accession>A0A2U2DGP8</accession>
<keyword evidence="1" id="KW-0732">Signal</keyword>
<protein>
    <submittedName>
        <fullName evidence="2">Uncharacterized protein</fullName>
    </submittedName>
</protein>
<organism evidence="2 3">
    <name type="scientific">Metarhizobium album</name>
    <dbReference type="NCBI Taxonomy" id="2182425"/>
    <lineage>
        <taxon>Bacteria</taxon>
        <taxon>Pseudomonadati</taxon>
        <taxon>Pseudomonadota</taxon>
        <taxon>Alphaproteobacteria</taxon>
        <taxon>Hyphomicrobiales</taxon>
        <taxon>Rhizobiaceae</taxon>
        <taxon>Metarhizobium</taxon>
    </lineage>
</organism>